<comment type="caution">
    <text evidence="10">The sequence shown here is derived from an EMBL/GenBank/DDBJ whole genome shotgun (WGS) entry which is preliminary data.</text>
</comment>
<evidence type="ECO:0000313" key="11">
    <source>
        <dbReference type="Proteomes" id="UP001229244"/>
    </source>
</evidence>
<evidence type="ECO:0000256" key="1">
    <source>
        <dbReference type="ARBA" id="ARBA00001933"/>
    </source>
</evidence>
<keyword evidence="11" id="KW-1185">Reference proteome</keyword>
<dbReference type="GO" id="GO:0009082">
    <property type="term" value="P:branched-chain amino acid biosynthetic process"/>
    <property type="evidence" value="ECO:0007669"/>
    <property type="project" value="UniProtKB-KW"/>
</dbReference>
<evidence type="ECO:0000313" key="10">
    <source>
        <dbReference type="EMBL" id="MDQ0314907.1"/>
    </source>
</evidence>
<evidence type="ECO:0000256" key="6">
    <source>
        <dbReference type="RuleBase" id="RU004106"/>
    </source>
</evidence>
<dbReference type="InterPro" id="IPR005786">
    <property type="entry name" value="B_amino_transII"/>
</dbReference>
<dbReference type="EMBL" id="JAUSUL010000001">
    <property type="protein sequence ID" value="MDQ0314907.1"/>
    <property type="molecule type" value="Genomic_DNA"/>
</dbReference>
<comment type="cofactor">
    <cofactor evidence="1 7">
        <name>pyridoxal 5'-phosphate</name>
        <dbReference type="ChEBI" id="CHEBI:597326"/>
    </cofactor>
</comment>
<dbReference type="InterPro" id="IPR036038">
    <property type="entry name" value="Aminotransferase-like"/>
</dbReference>
<accession>A0AAE4ASA4</accession>
<dbReference type="SUPFAM" id="SSF56752">
    <property type="entry name" value="D-aminoacid aminotransferase-like PLP-dependent enzymes"/>
    <property type="match status" value="1"/>
</dbReference>
<dbReference type="PANTHER" id="PTHR42825:SF2">
    <property type="entry name" value="BRANCHED-CHAIN-AMINO-ACID AMINOTRANSFERASE 3, CHLOROPLASTIC-RELATED"/>
    <property type="match status" value="1"/>
</dbReference>
<proteinExistence type="inferred from homology"/>
<dbReference type="InterPro" id="IPR001544">
    <property type="entry name" value="Aminotrans_IV"/>
</dbReference>
<dbReference type="GO" id="GO:0004084">
    <property type="term" value="F:branched-chain-amino-acid transaminase activity"/>
    <property type="evidence" value="ECO:0007669"/>
    <property type="project" value="UniProtKB-EC"/>
</dbReference>
<gene>
    <name evidence="10" type="ORF">J2S73_001344</name>
</gene>
<dbReference type="RefSeq" id="WP_306884689.1">
    <property type="nucleotide sequence ID" value="NZ_JAUSUL010000001.1"/>
</dbReference>
<dbReference type="InterPro" id="IPR018300">
    <property type="entry name" value="Aminotrans_IV_CS"/>
</dbReference>
<dbReference type="InterPro" id="IPR043132">
    <property type="entry name" value="BCAT-like_C"/>
</dbReference>
<comment type="similarity">
    <text evidence="2 6">Belongs to the class-IV pyridoxal-phosphate-dependent aminotransferase family.</text>
</comment>
<evidence type="ECO:0000256" key="2">
    <source>
        <dbReference type="ARBA" id="ARBA00009320"/>
    </source>
</evidence>
<dbReference type="EC" id="2.6.1.42" evidence="8"/>
<comment type="pathway">
    <text evidence="9">Amino-acid biosynthesis; L-valine biosynthesis; L-valine from pyruvate: step 4/4.</text>
</comment>
<dbReference type="PROSITE" id="PS00770">
    <property type="entry name" value="AA_TRANSFER_CLASS_4"/>
    <property type="match status" value="1"/>
</dbReference>
<evidence type="ECO:0000256" key="3">
    <source>
        <dbReference type="ARBA" id="ARBA00022576"/>
    </source>
</evidence>
<comment type="catalytic activity">
    <reaction evidence="8">
        <text>L-leucine + 2-oxoglutarate = 4-methyl-2-oxopentanoate + L-glutamate</text>
        <dbReference type="Rhea" id="RHEA:18321"/>
        <dbReference type="ChEBI" id="CHEBI:16810"/>
        <dbReference type="ChEBI" id="CHEBI:17865"/>
        <dbReference type="ChEBI" id="CHEBI:29985"/>
        <dbReference type="ChEBI" id="CHEBI:57427"/>
        <dbReference type="EC" id="2.6.1.42"/>
    </reaction>
</comment>
<keyword evidence="3 8" id="KW-0032">Aminotransferase</keyword>
<keyword evidence="4 8" id="KW-0808">Transferase</keyword>
<comment type="pathway">
    <text evidence="9">Amino-acid biosynthesis; L-leucine biosynthesis; L-leucine from 3-methyl-2-oxobutanoate: step 4/4.</text>
</comment>
<evidence type="ECO:0000256" key="4">
    <source>
        <dbReference type="ARBA" id="ARBA00022679"/>
    </source>
</evidence>
<keyword evidence="8" id="KW-0100">Branched-chain amino acid biosynthesis</keyword>
<keyword evidence="8" id="KW-0028">Amino-acid biosynthesis</keyword>
<evidence type="ECO:0000256" key="7">
    <source>
        <dbReference type="RuleBase" id="RU004516"/>
    </source>
</evidence>
<comment type="catalytic activity">
    <reaction evidence="8">
        <text>L-valine + 2-oxoglutarate = 3-methyl-2-oxobutanoate + L-glutamate</text>
        <dbReference type="Rhea" id="RHEA:24813"/>
        <dbReference type="ChEBI" id="CHEBI:11851"/>
        <dbReference type="ChEBI" id="CHEBI:16810"/>
        <dbReference type="ChEBI" id="CHEBI:29985"/>
        <dbReference type="ChEBI" id="CHEBI:57762"/>
        <dbReference type="EC" id="2.6.1.42"/>
    </reaction>
</comment>
<dbReference type="GO" id="GO:0008652">
    <property type="term" value="P:amino acid biosynthetic process"/>
    <property type="evidence" value="ECO:0007669"/>
    <property type="project" value="UniProtKB-KW"/>
</dbReference>
<evidence type="ECO:0000256" key="8">
    <source>
        <dbReference type="RuleBase" id="RU004517"/>
    </source>
</evidence>
<reference evidence="10" key="1">
    <citation type="submission" date="2023-07" db="EMBL/GenBank/DDBJ databases">
        <title>Genomic Encyclopedia of Type Strains, Phase IV (KMG-IV): sequencing the most valuable type-strain genomes for metagenomic binning, comparative biology and taxonomic classification.</title>
        <authorList>
            <person name="Goeker M."/>
        </authorList>
    </citation>
    <scope>NUCLEOTIDE SEQUENCE</scope>
    <source>
        <strain evidence="10">DSM 21202</strain>
    </source>
</reference>
<protein>
    <recommendedName>
        <fullName evidence="8">Branched-chain-amino-acid aminotransferase</fullName>
        <ecNumber evidence="8">2.6.1.42</ecNumber>
    </recommendedName>
</protein>
<dbReference type="PANTHER" id="PTHR42825">
    <property type="entry name" value="AMINO ACID AMINOTRANSFERASE"/>
    <property type="match status" value="1"/>
</dbReference>
<dbReference type="InterPro" id="IPR043131">
    <property type="entry name" value="BCAT-like_N"/>
</dbReference>
<keyword evidence="5 7" id="KW-0663">Pyridoxal phosphate</keyword>
<sequence>MKRTIWLPHVAVSPFYEGEEGYRPPQLSGNEINSAVQLSADAIQFGFCVYEGMRAYMDGAQYLVFRARDHHARLARSCEALGLPCPEFALFIDAIKLAILENRDPEQKCLYLRPIVFSASGGIMPEQGGTYVFAVFCTEMGVSNRDIRVLVETESPRTVPAFSEVKTATNYTSSALINQKALNDGFDTVLWLDPDGFVRECTTMNVFMHFDGRVITPGTNGILSGITRKTMIGLLAKEGEQVIETDVHIDDVVNGLETGALSYMFTTSTALGINKVTAVRHGGTEYRIEGNGPAGLGAAIGEHRNVTRQFAAGLAGHSEIRERSYVGAI</sequence>
<name>A0AAE4ASA4_9HYPH</name>
<comment type="pathway">
    <text evidence="9">Amino-acid biosynthesis; L-isoleucine biosynthesis; L-isoleucine from 2-oxobutanoate: step 4/4.</text>
</comment>
<comment type="catalytic activity">
    <reaction evidence="8">
        <text>L-isoleucine + 2-oxoglutarate = (S)-3-methyl-2-oxopentanoate + L-glutamate</text>
        <dbReference type="Rhea" id="RHEA:24801"/>
        <dbReference type="ChEBI" id="CHEBI:16810"/>
        <dbReference type="ChEBI" id="CHEBI:29985"/>
        <dbReference type="ChEBI" id="CHEBI:35146"/>
        <dbReference type="ChEBI" id="CHEBI:58045"/>
        <dbReference type="EC" id="2.6.1.42"/>
    </reaction>
</comment>
<dbReference type="Gene3D" id="3.30.470.10">
    <property type="match status" value="1"/>
</dbReference>
<dbReference type="Pfam" id="PF01063">
    <property type="entry name" value="Aminotran_4"/>
    <property type="match status" value="1"/>
</dbReference>
<organism evidence="10 11">
    <name type="scientific">Amorphus orientalis</name>
    <dbReference type="NCBI Taxonomy" id="649198"/>
    <lineage>
        <taxon>Bacteria</taxon>
        <taxon>Pseudomonadati</taxon>
        <taxon>Pseudomonadota</taxon>
        <taxon>Alphaproteobacteria</taxon>
        <taxon>Hyphomicrobiales</taxon>
        <taxon>Amorphaceae</taxon>
        <taxon>Amorphus</taxon>
    </lineage>
</organism>
<evidence type="ECO:0000256" key="9">
    <source>
        <dbReference type="RuleBase" id="RU004519"/>
    </source>
</evidence>
<dbReference type="Gene3D" id="3.20.10.10">
    <property type="entry name" value="D-amino Acid Aminotransferase, subunit A, domain 2"/>
    <property type="match status" value="1"/>
</dbReference>
<evidence type="ECO:0000256" key="5">
    <source>
        <dbReference type="ARBA" id="ARBA00022898"/>
    </source>
</evidence>
<dbReference type="AlphaFoldDB" id="A0AAE4ASA4"/>
<dbReference type="Proteomes" id="UP001229244">
    <property type="component" value="Unassembled WGS sequence"/>
</dbReference>